<dbReference type="NCBIfam" id="TIGR02145">
    <property type="entry name" value="Fib_succ_major"/>
    <property type="match status" value="1"/>
</dbReference>
<dbReference type="InterPro" id="IPR026444">
    <property type="entry name" value="Secre_tail"/>
</dbReference>
<accession>A0A644WZU1</accession>
<comment type="caution">
    <text evidence="3">The sequence shown here is derived from an EMBL/GenBank/DDBJ whole genome shotgun (WGS) entry which is preliminary data.</text>
</comment>
<proteinExistence type="predicted"/>
<evidence type="ECO:0000259" key="1">
    <source>
        <dbReference type="Pfam" id="PF09603"/>
    </source>
</evidence>
<dbReference type="AlphaFoldDB" id="A0A644WZU1"/>
<gene>
    <name evidence="3" type="ORF">SDC9_55686</name>
</gene>
<dbReference type="EMBL" id="VSSQ01001561">
    <property type="protein sequence ID" value="MPM09369.1"/>
    <property type="molecule type" value="Genomic_DNA"/>
</dbReference>
<name>A0A644WZU1_9ZZZZ</name>
<dbReference type="InterPro" id="IPR011871">
    <property type="entry name" value="Fib_succ_major"/>
</dbReference>
<reference evidence="3" key="1">
    <citation type="submission" date="2019-08" db="EMBL/GenBank/DDBJ databases">
        <authorList>
            <person name="Kucharzyk K."/>
            <person name="Murdoch R.W."/>
            <person name="Higgins S."/>
            <person name="Loffler F."/>
        </authorList>
    </citation>
    <scope>NUCLEOTIDE SEQUENCE</scope>
</reference>
<evidence type="ECO:0000259" key="2">
    <source>
        <dbReference type="Pfam" id="PF18962"/>
    </source>
</evidence>
<dbReference type="NCBIfam" id="TIGR04183">
    <property type="entry name" value="Por_Secre_tail"/>
    <property type="match status" value="1"/>
</dbReference>
<sequence length="421" mass="46324">MKRKLLLFLMISSASSLIAQNYMISFSGSGQSTIVDSVRVFNLSQGTALTLNGSDTLHLGGTVGISEMRLNPDQMFIYPNPASEWVYVELNAAPNSYVQLNATDLLGRPILHEVLKLNTGRERFSLSGLNRGVYIISANINGILSTERILIQSNSQFNPSFKEVDQAGNKQEAGKEGIYKKFLGSVVSMNYNDGEVLMTTAYSSDYKTVKTFVPTENQTVNFEFVSCTDASGNSYSVVSIGRSVWMAENLKAIHFSDGTELPLITNNTEWLNATGPAYCWYENDFDTYGSVYGALYNGLIVETDNLCPAGWHLPSESEWTSLTDFFGPDSLAGGMLKETGFLHWNEPNTGATNVGGFSALPGGWRTDGGPFSAIRNYGFWLSSKDPQTLKVFPRGIGNESSSINRYWYNLKAGYSVRCVKD</sequence>
<dbReference type="Pfam" id="PF09603">
    <property type="entry name" value="Fib_succ_major"/>
    <property type="match status" value="1"/>
</dbReference>
<evidence type="ECO:0008006" key="4">
    <source>
        <dbReference type="Google" id="ProtNLM"/>
    </source>
</evidence>
<feature type="domain" description="Secretion system C-terminal sorting" evidence="2">
    <location>
        <begin position="77"/>
        <end position="151"/>
    </location>
</feature>
<protein>
    <recommendedName>
        <fullName evidence="4">Fibrobacter succinogenes major paralogous domain-containing protein</fullName>
    </recommendedName>
</protein>
<dbReference type="Pfam" id="PF18962">
    <property type="entry name" value="Por_Secre_tail"/>
    <property type="match status" value="1"/>
</dbReference>
<evidence type="ECO:0000313" key="3">
    <source>
        <dbReference type="EMBL" id="MPM09369.1"/>
    </source>
</evidence>
<feature type="domain" description="Fibrobacter succinogenes major paralogous" evidence="1">
    <location>
        <begin position="238"/>
        <end position="420"/>
    </location>
</feature>
<organism evidence="3">
    <name type="scientific">bioreactor metagenome</name>
    <dbReference type="NCBI Taxonomy" id="1076179"/>
    <lineage>
        <taxon>unclassified sequences</taxon>
        <taxon>metagenomes</taxon>
        <taxon>ecological metagenomes</taxon>
    </lineage>
</organism>